<sequence length="232" mass="25629">MVFSQRVNGFDSPECLFDSLACPPAYICNGRTNSEPASEVVWINLGSADGLRSGVTFSVYETRDDAIIETQPKATIEVARIAGEHLAEARVTDLDDNRFLFQGDAIHSPIWNAGSTVGVAIAGRIDFDADGQSDFDRLRQIVGQFGGSIDFVLRPDGEVQGELTADTRYLIVGESPDEDAAKLVEMDVSDVQIRYEQAIHEARTLGIERIGPKEFLDRLGWRPPRIEQLTRK</sequence>
<organism evidence="1 2">
    <name type="scientific">Stieleria magnilauensis</name>
    <dbReference type="NCBI Taxonomy" id="2527963"/>
    <lineage>
        <taxon>Bacteria</taxon>
        <taxon>Pseudomonadati</taxon>
        <taxon>Planctomycetota</taxon>
        <taxon>Planctomycetia</taxon>
        <taxon>Pirellulales</taxon>
        <taxon>Pirellulaceae</taxon>
        <taxon>Stieleria</taxon>
    </lineage>
</organism>
<keyword evidence="2" id="KW-1185">Reference proteome</keyword>
<evidence type="ECO:0000313" key="1">
    <source>
        <dbReference type="EMBL" id="QDV85141.1"/>
    </source>
</evidence>
<evidence type="ECO:0000313" key="2">
    <source>
        <dbReference type="Proteomes" id="UP000318081"/>
    </source>
</evidence>
<dbReference type="EMBL" id="CP036432">
    <property type="protein sequence ID" value="QDV85141.1"/>
    <property type="molecule type" value="Genomic_DNA"/>
</dbReference>
<gene>
    <name evidence="1" type="ORF">TBK1r_40950</name>
</gene>
<protein>
    <submittedName>
        <fullName evidence="1">Uncharacterized protein</fullName>
    </submittedName>
</protein>
<dbReference type="RefSeq" id="WP_145214403.1">
    <property type="nucleotide sequence ID" value="NZ_CP036432.1"/>
</dbReference>
<proteinExistence type="predicted"/>
<accession>A0ABX5XWV0</accession>
<name>A0ABX5XWV0_9BACT</name>
<reference evidence="1 2" key="1">
    <citation type="submission" date="2019-02" db="EMBL/GenBank/DDBJ databases">
        <title>Deep-cultivation of Planctomycetes and their phenomic and genomic characterization uncovers novel biology.</title>
        <authorList>
            <person name="Wiegand S."/>
            <person name="Jogler M."/>
            <person name="Boedeker C."/>
            <person name="Pinto D."/>
            <person name="Vollmers J."/>
            <person name="Rivas-Marin E."/>
            <person name="Kohn T."/>
            <person name="Peeters S.H."/>
            <person name="Heuer A."/>
            <person name="Rast P."/>
            <person name="Oberbeckmann S."/>
            <person name="Bunk B."/>
            <person name="Jeske O."/>
            <person name="Meyerdierks A."/>
            <person name="Storesund J.E."/>
            <person name="Kallscheuer N."/>
            <person name="Luecker S."/>
            <person name="Lage O.M."/>
            <person name="Pohl T."/>
            <person name="Merkel B.J."/>
            <person name="Hornburger P."/>
            <person name="Mueller R.-W."/>
            <person name="Bruemmer F."/>
            <person name="Labrenz M."/>
            <person name="Spormann A.M."/>
            <person name="Op den Camp H."/>
            <person name="Overmann J."/>
            <person name="Amann R."/>
            <person name="Jetten M.S.M."/>
            <person name="Mascher T."/>
            <person name="Medema M.H."/>
            <person name="Devos D.P."/>
            <person name="Kaster A.-K."/>
            <person name="Ovreas L."/>
            <person name="Rohde M."/>
            <person name="Galperin M.Y."/>
            <person name="Jogler C."/>
        </authorList>
    </citation>
    <scope>NUCLEOTIDE SEQUENCE [LARGE SCALE GENOMIC DNA]</scope>
    <source>
        <strain evidence="1 2">TBK1r</strain>
    </source>
</reference>
<dbReference type="Proteomes" id="UP000318081">
    <property type="component" value="Chromosome"/>
</dbReference>